<organism evidence="2 3">
    <name type="scientific">Flaviflagellibacter deserti</name>
    <dbReference type="NCBI Taxonomy" id="2267266"/>
    <lineage>
        <taxon>Bacteria</taxon>
        <taxon>Pseudomonadati</taxon>
        <taxon>Pseudomonadota</taxon>
        <taxon>Alphaproteobacteria</taxon>
        <taxon>Hyphomicrobiales</taxon>
        <taxon>Flaviflagellibacter</taxon>
    </lineage>
</organism>
<name>A0ABV9Z5N0_9HYPH</name>
<evidence type="ECO:0000313" key="3">
    <source>
        <dbReference type="Proteomes" id="UP001595796"/>
    </source>
</evidence>
<feature type="signal peptide" evidence="1">
    <location>
        <begin position="1"/>
        <end position="27"/>
    </location>
</feature>
<gene>
    <name evidence="2" type="ORF">ACFPFW_14185</name>
</gene>
<evidence type="ECO:0000256" key="1">
    <source>
        <dbReference type="SAM" id="SignalP"/>
    </source>
</evidence>
<dbReference type="Proteomes" id="UP001595796">
    <property type="component" value="Unassembled WGS sequence"/>
</dbReference>
<comment type="caution">
    <text evidence="2">The sequence shown here is derived from an EMBL/GenBank/DDBJ whole genome shotgun (WGS) entry which is preliminary data.</text>
</comment>
<accession>A0ABV9Z5N0</accession>
<dbReference type="EMBL" id="JBHSJF010000006">
    <property type="protein sequence ID" value="MFC5069163.1"/>
    <property type="molecule type" value="Genomic_DNA"/>
</dbReference>
<keyword evidence="1" id="KW-0732">Signal</keyword>
<sequence length="141" mass="15119">MFRVSGTKALIAAVALSVAATTGVANAAPITGGAKSISPAAATTSDATLTDVRWRGGRRGYYRGYRGGRGWGPGIGIGLGLGALAAGAAIASSPYYYGRGYCDPYYDYCGPRRRVYYNSYYAPGPYYYAPRRYYGYGHPYW</sequence>
<reference evidence="3" key="1">
    <citation type="journal article" date="2019" name="Int. J. Syst. Evol. Microbiol.">
        <title>The Global Catalogue of Microorganisms (GCM) 10K type strain sequencing project: providing services to taxonomists for standard genome sequencing and annotation.</title>
        <authorList>
            <consortium name="The Broad Institute Genomics Platform"/>
            <consortium name="The Broad Institute Genome Sequencing Center for Infectious Disease"/>
            <person name="Wu L."/>
            <person name="Ma J."/>
        </authorList>
    </citation>
    <scope>NUCLEOTIDE SEQUENCE [LARGE SCALE GENOMIC DNA]</scope>
    <source>
        <strain evidence="3">CGMCC 1.16444</strain>
    </source>
</reference>
<feature type="chain" id="PRO_5047382123" evidence="1">
    <location>
        <begin position="28"/>
        <end position="141"/>
    </location>
</feature>
<keyword evidence="3" id="KW-1185">Reference proteome</keyword>
<evidence type="ECO:0000313" key="2">
    <source>
        <dbReference type="EMBL" id="MFC5069163.1"/>
    </source>
</evidence>
<dbReference type="RefSeq" id="WP_114957712.1">
    <property type="nucleotide sequence ID" value="NZ_JBHSJF010000006.1"/>
</dbReference>
<proteinExistence type="predicted"/>
<protein>
    <submittedName>
        <fullName evidence="2">BA14K family protein</fullName>
    </submittedName>
</protein>